<sequence length="570" mass="63125">MIRDFKARIFCREVGYATKEIDAADPLWVSPIDDFFRTNAILPPDGDPTEYSAAFEAVFPQERHRRQYIDDAVRLGTPSFAHRVLASLMSSGKLNCVFTTNFDSLVETAVTLTDQLLPAGQRAMPTLAALDSADRASRCVAESDWPLIAKLHGDYTSTKIKNTNSELEHQDERMRAVLVEACKRFGLVVVGYSGRDTSVMEALESLLRFPNAYPSGLHWVCSSKSKLLPAVTQFLENAALAGVDVNVVESKNFDELAGDLIKQVALPDVLLEHVMQRKAPPRLQPVKLQTTDARAFPVLRYSALLVESVPTTARRILLSKAANTSDVRTLLKEQGCRAVVSCQGRLLAAFGNDAQLLAALQPFDAKLDGTIALDPENDSWALGLIYDALTQALARRRPLAPRFKRAGHGLVVIRTRPDDDTTLVSRRESELGPLKAAYESSLTGTVLPVMHWAFASQPKWARKHRHIQAHHIDALNKISKTVALTPAIIPPLPHQRQPDLAIRHGNTREDGHPLQRSRPDALVHAIWRAGWGDLRVCRLLWGRFASPAVGPATLVWRRDGEPLPIPERLS</sequence>
<proteinExistence type="predicted"/>
<gene>
    <name evidence="1" type="ORF">HF909_00055</name>
</gene>
<dbReference type="SUPFAM" id="SSF52467">
    <property type="entry name" value="DHS-like NAD/FAD-binding domain"/>
    <property type="match status" value="1"/>
</dbReference>
<evidence type="ECO:0000313" key="2">
    <source>
        <dbReference type="Proteomes" id="UP000593970"/>
    </source>
</evidence>
<name>A0AA92JY93_RALSL</name>
<protein>
    <submittedName>
        <fullName evidence="1">SIR2 family protein</fullName>
    </submittedName>
</protein>
<dbReference type="EMBL" id="CP051169">
    <property type="protein sequence ID" value="QOK95000.1"/>
    <property type="molecule type" value="Genomic_DNA"/>
</dbReference>
<reference evidence="2" key="1">
    <citation type="submission" date="2020-04" db="EMBL/GenBank/DDBJ databases">
        <title>Ralstonia solanacearum UW576, UW763, UW773, and UW774.</title>
        <authorList>
            <person name="Steidl O."/>
            <person name="Truchon A."/>
            <person name="Allen C."/>
        </authorList>
    </citation>
    <scope>NUCLEOTIDE SEQUENCE [LARGE SCALE GENOMIC DNA]</scope>
    <source>
        <strain evidence="2">UW774</strain>
    </source>
</reference>
<dbReference type="InterPro" id="IPR029035">
    <property type="entry name" value="DHS-like_NAD/FAD-binding_dom"/>
</dbReference>
<dbReference type="Pfam" id="PF13289">
    <property type="entry name" value="SIR2_2"/>
    <property type="match status" value="1"/>
</dbReference>
<evidence type="ECO:0000313" key="1">
    <source>
        <dbReference type="EMBL" id="QOK95000.1"/>
    </source>
</evidence>
<dbReference type="Gene3D" id="3.40.50.1220">
    <property type="entry name" value="TPP-binding domain"/>
    <property type="match status" value="1"/>
</dbReference>
<dbReference type="Proteomes" id="UP000593970">
    <property type="component" value="Chromosome"/>
</dbReference>
<organism evidence="1 2">
    <name type="scientific">Ralstonia solanacearum</name>
    <name type="common">Pseudomonas solanacearum</name>
    <dbReference type="NCBI Taxonomy" id="305"/>
    <lineage>
        <taxon>Bacteria</taxon>
        <taxon>Pseudomonadati</taxon>
        <taxon>Pseudomonadota</taxon>
        <taxon>Betaproteobacteria</taxon>
        <taxon>Burkholderiales</taxon>
        <taxon>Burkholderiaceae</taxon>
        <taxon>Ralstonia</taxon>
        <taxon>Ralstonia solanacearum species complex</taxon>
    </lineage>
</organism>
<accession>A0AA92JY93</accession>
<dbReference type="AlphaFoldDB" id="A0AA92JY93"/>